<evidence type="ECO:0000256" key="1">
    <source>
        <dbReference type="SAM" id="MobiDB-lite"/>
    </source>
</evidence>
<dbReference type="AlphaFoldDB" id="A0A238F6D1"/>
<dbReference type="EMBL" id="FMSP01000003">
    <property type="protein sequence ID" value="SCV68319.1"/>
    <property type="molecule type" value="Genomic_DNA"/>
</dbReference>
<feature type="region of interest" description="Disordered" evidence="1">
    <location>
        <begin position="126"/>
        <end position="160"/>
    </location>
</feature>
<evidence type="ECO:0000313" key="3">
    <source>
        <dbReference type="EMBL" id="SCV68319.1"/>
    </source>
</evidence>
<proteinExistence type="predicted"/>
<keyword evidence="4" id="KW-1185">Reference proteome</keyword>
<protein>
    <submittedName>
        <fullName evidence="3">BQ2448_440 protein</fullName>
    </submittedName>
</protein>
<sequence>MVHAVAAATGSASGSVPWIDELRNALPNTPIHTRGDPLYQLSSSLFNAAINSPAKCAVLVADTQQIVTVVQFARRHGLSFSCKGGGFNVAGWAVQGNIILDLCRLDSIDVHTANPATGQFNIEPLSQLRAPASRESSLPKDDQLARKRKAAGAPGEPPNA</sequence>
<dbReference type="Proteomes" id="UP000198372">
    <property type="component" value="Unassembled WGS sequence"/>
</dbReference>
<gene>
    <name evidence="3" type="ORF">BQ2448_440</name>
</gene>
<dbReference type="GO" id="GO:0050660">
    <property type="term" value="F:flavin adenine dinucleotide binding"/>
    <property type="evidence" value="ECO:0007669"/>
    <property type="project" value="InterPro"/>
</dbReference>
<organism evidence="3 4">
    <name type="scientific">Microbotryum intermedium</name>
    <dbReference type="NCBI Taxonomy" id="269621"/>
    <lineage>
        <taxon>Eukaryota</taxon>
        <taxon>Fungi</taxon>
        <taxon>Dikarya</taxon>
        <taxon>Basidiomycota</taxon>
        <taxon>Pucciniomycotina</taxon>
        <taxon>Microbotryomycetes</taxon>
        <taxon>Microbotryales</taxon>
        <taxon>Microbotryaceae</taxon>
        <taxon>Microbotryum</taxon>
    </lineage>
</organism>
<feature type="domain" description="FAD linked oxidase N-terminal" evidence="2">
    <location>
        <begin position="55"/>
        <end position="113"/>
    </location>
</feature>
<reference evidence="4" key="1">
    <citation type="submission" date="2016-09" db="EMBL/GenBank/DDBJ databases">
        <authorList>
            <person name="Jeantristanb JTB J.-T."/>
            <person name="Ricardo R."/>
        </authorList>
    </citation>
    <scope>NUCLEOTIDE SEQUENCE [LARGE SCALE GENOMIC DNA]</scope>
</reference>
<dbReference type="Gene3D" id="3.30.43.10">
    <property type="entry name" value="Uridine Diphospho-n-acetylenolpyruvylglucosamine Reductase, domain 2"/>
    <property type="match status" value="1"/>
</dbReference>
<dbReference type="InterPro" id="IPR006094">
    <property type="entry name" value="Oxid_FAD_bind_N"/>
</dbReference>
<dbReference type="OrthoDB" id="9996127at2759"/>
<dbReference type="InterPro" id="IPR016167">
    <property type="entry name" value="FAD-bd_PCMH_sub1"/>
</dbReference>
<dbReference type="InterPro" id="IPR036318">
    <property type="entry name" value="FAD-bd_PCMH-like_sf"/>
</dbReference>
<dbReference type="Pfam" id="PF01565">
    <property type="entry name" value="FAD_binding_4"/>
    <property type="match status" value="1"/>
</dbReference>
<accession>A0A238F6D1</accession>
<dbReference type="STRING" id="269621.A0A238F6D1"/>
<evidence type="ECO:0000313" key="4">
    <source>
        <dbReference type="Proteomes" id="UP000198372"/>
    </source>
</evidence>
<name>A0A238F6D1_9BASI</name>
<evidence type="ECO:0000259" key="2">
    <source>
        <dbReference type="Pfam" id="PF01565"/>
    </source>
</evidence>
<dbReference type="SUPFAM" id="SSF56176">
    <property type="entry name" value="FAD-binding/transporter-associated domain-like"/>
    <property type="match status" value="1"/>
</dbReference>